<dbReference type="EMBL" id="BMAV01027213">
    <property type="protein sequence ID" value="GFS57248.1"/>
    <property type="molecule type" value="Genomic_DNA"/>
</dbReference>
<accession>A0A8X6KL94</accession>
<dbReference type="OrthoDB" id="6438382at2759"/>
<dbReference type="EMBL" id="BMAV01022028">
    <property type="protein sequence ID" value="GFY76589.1"/>
    <property type="molecule type" value="Genomic_DNA"/>
</dbReference>
<organism evidence="1 3">
    <name type="scientific">Trichonephila inaurata madagascariensis</name>
    <dbReference type="NCBI Taxonomy" id="2747483"/>
    <lineage>
        <taxon>Eukaryota</taxon>
        <taxon>Metazoa</taxon>
        <taxon>Ecdysozoa</taxon>
        <taxon>Arthropoda</taxon>
        <taxon>Chelicerata</taxon>
        <taxon>Arachnida</taxon>
        <taxon>Araneae</taxon>
        <taxon>Araneomorphae</taxon>
        <taxon>Entelegynae</taxon>
        <taxon>Araneoidea</taxon>
        <taxon>Nephilidae</taxon>
        <taxon>Trichonephila</taxon>
        <taxon>Trichonephila inaurata</taxon>
    </lineage>
</organism>
<gene>
    <name evidence="1" type="primary">AVEN_253590_1</name>
    <name evidence="1" type="ORF">TNIN_114391</name>
    <name evidence="2" type="ORF">TNIN_131831</name>
</gene>
<protein>
    <submittedName>
        <fullName evidence="1">Uncharacterized protein</fullName>
    </submittedName>
</protein>
<evidence type="ECO:0000313" key="1">
    <source>
        <dbReference type="EMBL" id="GFS57248.1"/>
    </source>
</evidence>
<proteinExistence type="predicted"/>
<evidence type="ECO:0000313" key="3">
    <source>
        <dbReference type="Proteomes" id="UP000886998"/>
    </source>
</evidence>
<keyword evidence="3" id="KW-1185">Reference proteome</keyword>
<dbReference type="AlphaFoldDB" id="A0A8X6KL94"/>
<reference evidence="1" key="1">
    <citation type="submission" date="2020-08" db="EMBL/GenBank/DDBJ databases">
        <title>Multicomponent nature underlies the extraordinary mechanical properties of spider dragline silk.</title>
        <authorList>
            <person name="Kono N."/>
            <person name="Nakamura H."/>
            <person name="Mori M."/>
            <person name="Yoshida Y."/>
            <person name="Ohtoshi R."/>
            <person name="Malay A.D."/>
            <person name="Moran D.A.P."/>
            <person name="Tomita M."/>
            <person name="Numata K."/>
            <person name="Arakawa K."/>
        </authorList>
    </citation>
    <scope>NUCLEOTIDE SEQUENCE</scope>
</reference>
<name>A0A8X6KL94_9ARAC</name>
<sequence length="88" mass="9893">MSFEAIKNANCESSARIIGFIKKRFPPQLNPTWMLSLQDIPSLARDEKTPAKWLKNIDYALEATVALSQAAILSDPRHMIDSFCRSAL</sequence>
<comment type="caution">
    <text evidence="1">The sequence shown here is derived from an EMBL/GenBank/DDBJ whole genome shotgun (WGS) entry which is preliminary data.</text>
</comment>
<dbReference type="Proteomes" id="UP000886998">
    <property type="component" value="Unassembled WGS sequence"/>
</dbReference>
<evidence type="ECO:0000313" key="2">
    <source>
        <dbReference type="EMBL" id="GFY76589.1"/>
    </source>
</evidence>